<protein>
    <submittedName>
        <fullName evidence="1">Uncharacterized protein</fullName>
    </submittedName>
</protein>
<comment type="caution">
    <text evidence="1">The sequence shown here is derived from an EMBL/GenBank/DDBJ whole genome shotgun (WGS) entry which is preliminary data.</text>
</comment>
<gene>
    <name evidence="1" type="ORF">F5148DRAFT_599245</name>
</gene>
<proteinExistence type="predicted"/>
<evidence type="ECO:0000313" key="2">
    <source>
        <dbReference type="Proteomes" id="UP001207468"/>
    </source>
</evidence>
<organism evidence="1 2">
    <name type="scientific">Russula earlei</name>
    <dbReference type="NCBI Taxonomy" id="71964"/>
    <lineage>
        <taxon>Eukaryota</taxon>
        <taxon>Fungi</taxon>
        <taxon>Dikarya</taxon>
        <taxon>Basidiomycota</taxon>
        <taxon>Agaricomycotina</taxon>
        <taxon>Agaricomycetes</taxon>
        <taxon>Russulales</taxon>
        <taxon>Russulaceae</taxon>
        <taxon>Russula</taxon>
    </lineage>
</organism>
<dbReference type="EMBL" id="JAGFNK010000044">
    <property type="protein sequence ID" value="KAI9510341.1"/>
    <property type="molecule type" value="Genomic_DNA"/>
</dbReference>
<name>A0ACC0UFD3_9AGAM</name>
<evidence type="ECO:0000313" key="1">
    <source>
        <dbReference type="EMBL" id="KAI9510341.1"/>
    </source>
</evidence>
<dbReference type="Proteomes" id="UP001207468">
    <property type="component" value="Unassembled WGS sequence"/>
</dbReference>
<reference evidence="1" key="1">
    <citation type="submission" date="2021-03" db="EMBL/GenBank/DDBJ databases">
        <title>Evolutionary priming and transition to the ectomycorrhizal habit in an iconic lineage of mushroom-forming fungi: is preadaptation a requirement?</title>
        <authorList>
            <consortium name="DOE Joint Genome Institute"/>
            <person name="Looney B.P."/>
            <person name="Miyauchi S."/>
            <person name="Morin E."/>
            <person name="Drula E."/>
            <person name="Courty P.E."/>
            <person name="Chicoki N."/>
            <person name="Fauchery L."/>
            <person name="Kohler A."/>
            <person name="Kuo A."/>
            <person name="LaButti K."/>
            <person name="Pangilinan J."/>
            <person name="Lipzen A."/>
            <person name="Riley R."/>
            <person name="Andreopoulos W."/>
            <person name="He G."/>
            <person name="Johnson J."/>
            <person name="Barry K.W."/>
            <person name="Grigoriev I.V."/>
            <person name="Nagy L."/>
            <person name="Hibbett D."/>
            <person name="Henrissat B."/>
            <person name="Matheny P.B."/>
            <person name="Labbe J."/>
            <person name="Martin A.F."/>
        </authorList>
    </citation>
    <scope>NUCLEOTIDE SEQUENCE</scope>
    <source>
        <strain evidence="1">BPL698</strain>
    </source>
</reference>
<sequence length="519" mass="58748">MTVSGTPRSTRVMLLIQPARVFNINRVATPTLYHITLGMSHLTRPTPPFWPVDSKAIGQGPPRRDILRWSAPPIHILDHDSLLNIFSLSRPVLVDDAEADSDHILDGGEWGRERWWYKLVHVCQRWRNLILGSASYLQLCLVCTYGVPVADMLAHSPRLPLIIDYINVNRDITEDEGRILLALQHRDRVRRIRLEMSISNLQKLIVAIEDDFPVLEFLYVGPPSRQDTSLTLSKSLRAPHLRHLILRNFAFPTGSPLLATPGALVTLSLQCIHPPTSFRSNELLQRLSLMPQLETLGIQFHSYYTSSHVERDLLDVPITTHATLPNLRWFGFGGASAYLEALLPRITLPLLEKLQLNFPHEPTFSVSNLLQFMSTARNLRLNSIKFNFDDSGIEVTAYPHEGAKMYSFLMDIGCRYLELQVFSLAQIFDDLSPAFSTVEHLTLTYTQNDPSPEDYTEAEPSQWRKLLGSFRNLKTLVVANGLVGELSRCLRLDDGGLPLELLPDLKELSWVPGMDPLDS</sequence>
<accession>A0ACC0UFD3</accession>
<keyword evidence="2" id="KW-1185">Reference proteome</keyword>